<gene>
    <name evidence="1" type="ORF">L6164_016842</name>
</gene>
<name>A0ACB9N7L0_BAUVA</name>
<protein>
    <submittedName>
        <fullName evidence="1">Uncharacterized protein</fullName>
    </submittedName>
</protein>
<evidence type="ECO:0000313" key="2">
    <source>
        <dbReference type="Proteomes" id="UP000828941"/>
    </source>
</evidence>
<keyword evidence="2" id="KW-1185">Reference proteome</keyword>
<proteinExistence type="predicted"/>
<reference evidence="1 2" key="1">
    <citation type="journal article" date="2022" name="DNA Res.">
        <title>Chromosomal-level genome assembly of the orchid tree Bauhinia variegata (Leguminosae; Cercidoideae) supports the allotetraploid origin hypothesis of Bauhinia.</title>
        <authorList>
            <person name="Zhong Y."/>
            <person name="Chen Y."/>
            <person name="Zheng D."/>
            <person name="Pang J."/>
            <person name="Liu Y."/>
            <person name="Luo S."/>
            <person name="Meng S."/>
            <person name="Qian L."/>
            <person name="Wei D."/>
            <person name="Dai S."/>
            <person name="Zhou R."/>
        </authorList>
    </citation>
    <scope>NUCLEOTIDE SEQUENCE [LARGE SCALE GENOMIC DNA]</scope>
    <source>
        <strain evidence="1">BV-YZ2020</strain>
    </source>
</reference>
<evidence type="ECO:0000313" key="1">
    <source>
        <dbReference type="EMBL" id="KAI4331892.1"/>
    </source>
</evidence>
<comment type="caution">
    <text evidence="1">The sequence shown here is derived from an EMBL/GenBank/DDBJ whole genome shotgun (WGS) entry which is preliminary data.</text>
</comment>
<dbReference type="Proteomes" id="UP000828941">
    <property type="component" value="Chromosome 7"/>
</dbReference>
<organism evidence="1 2">
    <name type="scientific">Bauhinia variegata</name>
    <name type="common">Purple orchid tree</name>
    <name type="synonym">Phanera variegata</name>
    <dbReference type="NCBI Taxonomy" id="167791"/>
    <lineage>
        <taxon>Eukaryota</taxon>
        <taxon>Viridiplantae</taxon>
        <taxon>Streptophyta</taxon>
        <taxon>Embryophyta</taxon>
        <taxon>Tracheophyta</taxon>
        <taxon>Spermatophyta</taxon>
        <taxon>Magnoliopsida</taxon>
        <taxon>eudicotyledons</taxon>
        <taxon>Gunneridae</taxon>
        <taxon>Pentapetalae</taxon>
        <taxon>rosids</taxon>
        <taxon>fabids</taxon>
        <taxon>Fabales</taxon>
        <taxon>Fabaceae</taxon>
        <taxon>Cercidoideae</taxon>
        <taxon>Cercideae</taxon>
        <taxon>Bauhiniinae</taxon>
        <taxon>Bauhinia</taxon>
    </lineage>
</organism>
<dbReference type="EMBL" id="CM039432">
    <property type="protein sequence ID" value="KAI4331892.1"/>
    <property type="molecule type" value="Genomic_DNA"/>
</dbReference>
<sequence length="215" mass="24476">MASIRNLNYVLNFLGILFIGSLVCEARVLTEITPGFVQTKGTEFELNGFPFLFNGFNSYWMMHVATDPKQRDKVSNVFSKASASGLTVCRTWAFSDGGDQALQVSPGEYDEQSLVNNYNDFGGRPQYIQWAKTAGVPVNKDDDFYTNPIVKNYYKNHVKRVLTMINTITRMTYKDDPTVMAWELINEPRCQVDYSGKTINVSSKAFLLPYYFNKT</sequence>
<accession>A0ACB9N7L0</accession>